<evidence type="ECO:0000256" key="8">
    <source>
        <dbReference type="ARBA" id="ARBA00023125"/>
    </source>
</evidence>
<dbReference type="GO" id="GO:0004527">
    <property type="term" value="F:exonuclease activity"/>
    <property type="evidence" value="ECO:0007669"/>
    <property type="project" value="UniProtKB-KW"/>
</dbReference>
<organism evidence="12 13">
    <name type="scientific">Faecalibacterium prausnitzii</name>
    <dbReference type="NCBI Taxonomy" id="853"/>
    <lineage>
        <taxon>Bacteria</taxon>
        <taxon>Bacillati</taxon>
        <taxon>Bacillota</taxon>
        <taxon>Clostridia</taxon>
        <taxon>Eubacteriales</taxon>
        <taxon>Oscillospiraceae</taxon>
        <taxon>Faecalibacterium</taxon>
    </lineage>
</organism>
<dbReference type="InterPro" id="IPR038726">
    <property type="entry name" value="PDDEXK_AddAB-type"/>
</dbReference>
<feature type="domain" description="ATP-dependent helicase/deoxyribonuclease subunit B N-terminal" evidence="11">
    <location>
        <begin position="4"/>
        <end position="286"/>
    </location>
</feature>
<evidence type="ECO:0000256" key="3">
    <source>
        <dbReference type="ARBA" id="ARBA00022763"/>
    </source>
</evidence>
<dbReference type="EMBL" id="PRKZ01000002">
    <property type="protein sequence ID" value="RAW51209.1"/>
    <property type="molecule type" value="Genomic_DNA"/>
</dbReference>
<dbReference type="GO" id="GO:0005524">
    <property type="term" value="F:ATP binding"/>
    <property type="evidence" value="ECO:0007669"/>
    <property type="project" value="UniProtKB-KW"/>
</dbReference>
<dbReference type="Gene3D" id="3.40.50.300">
    <property type="entry name" value="P-loop containing nucleotide triphosphate hydrolases"/>
    <property type="match status" value="3"/>
</dbReference>
<evidence type="ECO:0000256" key="5">
    <source>
        <dbReference type="ARBA" id="ARBA00022806"/>
    </source>
</evidence>
<dbReference type="PANTHER" id="PTHR30591">
    <property type="entry name" value="RECBCD ENZYME SUBUNIT RECC"/>
    <property type="match status" value="1"/>
</dbReference>
<keyword evidence="9" id="KW-0234">DNA repair</keyword>
<evidence type="ECO:0000256" key="9">
    <source>
        <dbReference type="ARBA" id="ARBA00023204"/>
    </source>
</evidence>
<dbReference type="RefSeq" id="WP_112115097.1">
    <property type="nucleotide sequence ID" value="NZ_PRKZ01000002.1"/>
</dbReference>
<dbReference type="AlphaFoldDB" id="A0A329TPH0"/>
<feature type="domain" description="PD-(D/E)XK endonuclease-like" evidence="10">
    <location>
        <begin position="756"/>
        <end position="1093"/>
    </location>
</feature>
<keyword evidence="6" id="KW-0269">Exonuclease</keyword>
<keyword evidence="4" id="KW-0378">Hydrolase</keyword>
<proteinExistence type="predicted"/>
<reference evidence="12 13" key="1">
    <citation type="submission" date="2018-02" db="EMBL/GenBank/DDBJ databases">
        <title>Complete genome sequencing of Faecalibacterium prausnitzii strains isolated from the human gut.</title>
        <authorList>
            <person name="Fitzgerald B.C."/>
            <person name="Shkoporov A.N."/>
            <person name="Ross P.R."/>
            <person name="Hill C."/>
        </authorList>
    </citation>
    <scope>NUCLEOTIDE SEQUENCE [LARGE SCALE GENOMIC DNA]</scope>
    <source>
        <strain evidence="12 13">APC942/8-14-2</strain>
    </source>
</reference>
<dbReference type="Pfam" id="PF21445">
    <property type="entry name" value="ADDB_N"/>
    <property type="match status" value="1"/>
</dbReference>
<dbReference type="PANTHER" id="PTHR30591:SF1">
    <property type="entry name" value="RECBCD ENZYME SUBUNIT RECC"/>
    <property type="match status" value="1"/>
</dbReference>
<keyword evidence="5" id="KW-0347">Helicase</keyword>
<evidence type="ECO:0000256" key="6">
    <source>
        <dbReference type="ARBA" id="ARBA00022839"/>
    </source>
</evidence>
<dbReference type="GO" id="GO:0004386">
    <property type="term" value="F:helicase activity"/>
    <property type="evidence" value="ECO:0007669"/>
    <property type="project" value="UniProtKB-KW"/>
</dbReference>
<evidence type="ECO:0000259" key="11">
    <source>
        <dbReference type="Pfam" id="PF21445"/>
    </source>
</evidence>
<dbReference type="InterPro" id="IPR049035">
    <property type="entry name" value="ADDB_N"/>
</dbReference>
<keyword evidence="7 12" id="KW-0067">ATP-binding</keyword>
<evidence type="ECO:0000313" key="13">
    <source>
        <dbReference type="Proteomes" id="UP000251634"/>
    </source>
</evidence>
<keyword evidence="8" id="KW-0238">DNA-binding</keyword>
<protein>
    <submittedName>
        <fullName evidence="12">ATP-binding protein</fullName>
    </submittedName>
</protein>
<comment type="caution">
    <text evidence="12">The sequence shown here is derived from an EMBL/GenBank/DDBJ whole genome shotgun (WGS) entry which is preliminary data.</text>
</comment>
<evidence type="ECO:0000256" key="2">
    <source>
        <dbReference type="ARBA" id="ARBA00022741"/>
    </source>
</evidence>
<accession>A0A329TPH0</accession>
<name>A0A329TPH0_9FIRM</name>
<evidence type="ECO:0000259" key="10">
    <source>
        <dbReference type="Pfam" id="PF12705"/>
    </source>
</evidence>
<evidence type="ECO:0000256" key="7">
    <source>
        <dbReference type="ARBA" id="ARBA00022840"/>
    </source>
</evidence>
<dbReference type="Proteomes" id="UP000251634">
    <property type="component" value="Unassembled WGS sequence"/>
</dbReference>
<dbReference type="GO" id="GO:0006310">
    <property type="term" value="P:DNA recombination"/>
    <property type="evidence" value="ECO:0007669"/>
    <property type="project" value="TreeGrafter"/>
</dbReference>
<sequence length="1123" mass="123536">MLKFVLGGSGSGKTTLLYQRVKARAEAGQRSILLVPEQFTSSTEGRIYRELGDSLSGLVESFSFTSLAEKILSTEGGAAVQTLSDAGRTVLVRRALEELQDNVHYYYRHRRSAAFCQMAAETIDELKSAGLSGQQLYALARNCGTESGKLSELALIFQGYETLLAHTGMDPADRLELAADRLEAALAAGKLPEFLRDRAVFVDEFDTFNAPKKRLMGAMLAALPMVTVALCDDGTPLQPEDLSLFSGAKQVAAQLRQLARKNGAEVAVPELLRKDLRHQDAPALAAVTRLLETGRCEPLSPETADGLYLFAAPSREEEARAAAGAIRRLMRQGVRCGKIAVVCRDIAKYRAAVRYEFRMADIPLYCDEPTTPEFSAPATAVRALLALTRGAELTEQLTTLAKTGLCSLTEEEVCALENYAYTWAPNAAAWREEFTKNPRGFGDMEPTEEDTANLARAEKARALLVGAVDTLRGKLRSANAEQMSRALYFCLKELGAEDQQTSLIEAIRAERGIPAAEEAAREWNVVMGLLNEMARLLGEQTVTVAEYEDLFGLLLRASDLGHIPQTLDAVVLAGAGKMRLDDPDYVFVLGLAEGEFPTAPGESGLLTHADRDALMANEIDLPDCFENRVVREQVCFYKALTAPAKGLWMSWPKGQGLTLCAALEPIVDALDPAPPELELADLAATPADGLDCLGGGWPLTEVERASLTEALKTPGTGPEETEEPQGLALLRRMAESAPRQVHDLTALEALLGRRLRISPSQLEKYYTCRYGYFLQYVLGLRPRKRAELSADQSGTLMHWVLQMALDPNPGPDNPCANAMTPFLELDDEAMAALASLLVDEYAKRYLPEDTARFAYLLSRLKKSMASLLCYLRDEQRQSSFRPVACELKIGRGEDSVPGQTYHLSDGRTVQLIGTVDRADEWVEEDGTRWVRVVDYKTGSKKLDLKEVYCGLDCQMLLYLFSLTRDKSGRFTGAEPAGVLYLLADPAPETTTRQNAAKSVEYKLDGLVRDEQKVFDAMDADETGRYLPFSFRNGAPSPYQKDKRADIAKLNRIELHLDDLVTRMGEQLYGGQIAAEPLVTGRSPCQWCDYGFICCHETGIGERALNAPEKPFEPEEKTEEEEKA</sequence>
<dbReference type="GO" id="GO:0003677">
    <property type="term" value="F:DNA binding"/>
    <property type="evidence" value="ECO:0007669"/>
    <property type="project" value="UniProtKB-KW"/>
</dbReference>
<dbReference type="GO" id="GO:0006281">
    <property type="term" value="P:DNA repair"/>
    <property type="evidence" value="ECO:0007669"/>
    <property type="project" value="UniProtKB-KW"/>
</dbReference>
<dbReference type="InterPro" id="IPR011604">
    <property type="entry name" value="PDDEXK-like_dom_sf"/>
</dbReference>
<dbReference type="Pfam" id="PF12705">
    <property type="entry name" value="PDDEXK_1"/>
    <property type="match status" value="1"/>
</dbReference>
<dbReference type="SUPFAM" id="SSF52540">
    <property type="entry name" value="P-loop containing nucleoside triphosphate hydrolases"/>
    <property type="match status" value="2"/>
</dbReference>
<gene>
    <name evidence="12" type="ORF">C4N25_04235</name>
</gene>
<keyword evidence="3" id="KW-0227">DNA damage</keyword>
<keyword evidence="2" id="KW-0547">Nucleotide-binding</keyword>
<evidence type="ECO:0000256" key="1">
    <source>
        <dbReference type="ARBA" id="ARBA00022722"/>
    </source>
</evidence>
<dbReference type="InterPro" id="IPR027417">
    <property type="entry name" value="P-loop_NTPase"/>
</dbReference>
<evidence type="ECO:0000313" key="12">
    <source>
        <dbReference type="EMBL" id="RAW51209.1"/>
    </source>
</evidence>
<keyword evidence="1" id="KW-0540">Nuclease</keyword>
<evidence type="ECO:0000256" key="4">
    <source>
        <dbReference type="ARBA" id="ARBA00022801"/>
    </source>
</evidence>
<dbReference type="Gene3D" id="3.90.320.10">
    <property type="match status" value="1"/>
</dbReference>